<keyword evidence="5" id="KW-1185">Reference proteome</keyword>
<dbReference type="Pfam" id="PF18962">
    <property type="entry name" value="Por_Secre_tail"/>
    <property type="match status" value="1"/>
</dbReference>
<gene>
    <name evidence="4" type="ORF">C1638_011465</name>
</gene>
<dbReference type="NCBIfam" id="TIGR04183">
    <property type="entry name" value="Por_Secre_tail"/>
    <property type="match status" value="1"/>
</dbReference>
<keyword evidence="1 2" id="KW-0732">Signal</keyword>
<evidence type="ECO:0000256" key="2">
    <source>
        <dbReference type="SAM" id="SignalP"/>
    </source>
</evidence>
<dbReference type="OrthoDB" id="657352at2"/>
<comment type="caution">
    <text evidence="4">The sequence shown here is derived from an EMBL/GenBank/DDBJ whole genome shotgun (WGS) entry which is preliminary data.</text>
</comment>
<dbReference type="InterPro" id="IPR026444">
    <property type="entry name" value="Secre_tail"/>
</dbReference>
<name>A0A316WW92_9FLAO</name>
<dbReference type="RefSeq" id="WP_109621074.1">
    <property type="nucleotide sequence ID" value="NZ_PPEI02000003.1"/>
</dbReference>
<evidence type="ECO:0000256" key="1">
    <source>
        <dbReference type="ARBA" id="ARBA00022729"/>
    </source>
</evidence>
<feature type="chain" id="PRO_5016305177" evidence="2">
    <location>
        <begin position="24"/>
        <end position="158"/>
    </location>
</feature>
<feature type="domain" description="Secretion system C-terminal sorting" evidence="3">
    <location>
        <begin position="84"/>
        <end position="151"/>
    </location>
</feature>
<evidence type="ECO:0000259" key="3">
    <source>
        <dbReference type="Pfam" id="PF18962"/>
    </source>
</evidence>
<dbReference type="Proteomes" id="UP000236182">
    <property type="component" value="Unassembled WGS sequence"/>
</dbReference>
<feature type="signal peptide" evidence="2">
    <location>
        <begin position="1"/>
        <end position="23"/>
    </location>
</feature>
<organism evidence="4 5">
    <name type="scientific">Chryseobacterium oncorhynchi</name>
    <dbReference type="NCBI Taxonomy" id="741074"/>
    <lineage>
        <taxon>Bacteria</taxon>
        <taxon>Pseudomonadati</taxon>
        <taxon>Bacteroidota</taxon>
        <taxon>Flavobacteriia</taxon>
        <taxon>Flavobacteriales</taxon>
        <taxon>Weeksellaceae</taxon>
        <taxon>Chryseobacterium group</taxon>
        <taxon>Chryseobacterium</taxon>
    </lineage>
</organism>
<dbReference type="EMBL" id="PPEI02000003">
    <property type="protein sequence ID" value="PWN64503.1"/>
    <property type="molecule type" value="Genomic_DNA"/>
</dbReference>
<evidence type="ECO:0000313" key="5">
    <source>
        <dbReference type="Proteomes" id="UP000236182"/>
    </source>
</evidence>
<sequence length="158" mass="17530">MKKIFIYCLTLPLFSLSFLQAQSAVLATGMDASGGNGSTSYSVGQIAYLYKGAGDQVLEGVQQPYEIIALNTRETSSNLEGILIYPNPFKDFLYLDFTTGNYKDAEYQLFDAQGKLIKKDVIVQSKSELNFSSLPSAMYIIRITQHGGNLKTFKIIKK</sequence>
<protein>
    <submittedName>
        <fullName evidence="4">Secretion protein</fullName>
    </submittedName>
</protein>
<dbReference type="AlphaFoldDB" id="A0A316WW92"/>
<accession>A0A316WW92</accession>
<reference evidence="4" key="1">
    <citation type="submission" date="2018-04" db="EMBL/GenBank/DDBJ databases">
        <title>Draft Genome Sequences of Chryseobacterium lactis NCTC11390T isolated from milk, Chryseobacterium oncorhynchi 701B-08T from rainbow trout, and Chryseobacterium viscerum 687B-08T from diseased fish.</title>
        <authorList>
            <person name="Jeong J.-J."/>
            <person name="Lee Y.J."/>
            <person name="Pathiraja D."/>
            <person name="Park B."/>
            <person name="Choi I.-G."/>
            <person name="Kim K.D."/>
        </authorList>
    </citation>
    <scope>NUCLEOTIDE SEQUENCE [LARGE SCALE GENOMIC DNA]</scope>
    <source>
        <strain evidence="4">701B-08</strain>
    </source>
</reference>
<proteinExistence type="predicted"/>
<evidence type="ECO:0000313" key="4">
    <source>
        <dbReference type="EMBL" id="PWN64503.1"/>
    </source>
</evidence>